<accession>A0A6B3BLQ6</accession>
<dbReference type="GO" id="GO:0005975">
    <property type="term" value="P:carbohydrate metabolic process"/>
    <property type="evidence" value="ECO:0007669"/>
    <property type="project" value="UniProtKB-ARBA"/>
</dbReference>
<feature type="region of interest" description="Disordered" evidence="1">
    <location>
        <begin position="1"/>
        <end position="20"/>
    </location>
</feature>
<reference evidence="2" key="1">
    <citation type="submission" date="2020-01" db="EMBL/GenBank/DDBJ databases">
        <title>Insect and environment-associated Actinomycetes.</title>
        <authorList>
            <person name="Currrie C."/>
            <person name="Chevrette M."/>
            <person name="Carlson C."/>
            <person name="Stubbendieck R."/>
            <person name="Wendt-Pienkowski E."/>
        </authorList>
    </citation>
    <scope>NUCLEOTIDE SEQUENCE</scope>
    <source>
        <strain evidence="2">SID12501</strain>
    </source>
</reference>
<comment type="caution">
    <text evidence="2">The sequence shown here is derived from an EMBL/GenBank/DDBJ whole genome shotgun (WGS) entry which is preliminary data.</text>
</comment>
<sequence>MNTHRPENSYRPGEDFLPPRVSLTVTPPAPEPGKAVTLTATLTNTTGIALRAAVLYLAVDDTGKPSSLDTLAPGRSVTRTWRTRLADDAEGRIVFTAHALFDVHRHGSDCTRASSSVTMPSRSLPGAFDNAGIASDDALTAANIDGSNSSLSAEALASAGLTPGAAVTYDGVPFTWPDTRPGSKDNVVSSGQRVLLSGSGSRLSFLGTSTWGEGKGDGKVVYTDGTEQAFSVAVPDWYGASSSAAVVLPYRHIATGRDDNPVSLFTFGVDLAAGKELSSLVLPKVSDSLQAGVPALHLFAMTITTSTTTTSTTSTN</sequence>
<dbReference type="AlphaFoldDB" id="A0A6B3BLQ6"/>
<dbReference type="EMBL" id="JAAGLU010000004">
    <property type="protein sequence ID" value="NEC85299.1"/>
    <property type="molecule type" value="Genomic_DNA"/>
</dbReference>
<feature type="compositionally biased region" description="Basic and acidic residues" evidence="1">
    <location>
        <begin position="1"/>
        <end position="14"/>
    </location>
</feature>
<evidence type="ECO:0000313" key="2">
    <source>
        <dbReference type="EMBL" id="NEC85299.1"/>
    </source>
</evidence>
<dbReference type="RefSeq" id="WP_164312769.1">
    <property type="nucleotide sequence ID" value="NZ_JAAGLU010000004.1"/>
</dbReference>
<gene>
    <name evidence="2" type="ORF">G3I71_05405</name>
</gene>
<proteinExistence type="predicted"/>
<evidence type="ECO:0000256" key="1">
    <source>
        <dbReference type="SAM" id="MobiDB-lite"/>
    </source>
</evidence>
<organism evidence="2">
    <name type="scientific">Streptomyces sp. SID12501</name>
    <dbReference type="NCBI Taxonomy" id="2706042"/>
    <lineage>
        <taxon>Bacteria</taxon>
        <taxon>Bacillati</taxon>
        <taxon>Actinomycetota</taxon>
        <taxon>Actinomycetes</taxon>
        <taxon>Kitasatosporales</taxon>
        <taxon>Streptomycetaceae</taxon>
        <taxon>Streptomyces</taxon>
    </lineage>
</organism>
<protein>
    <submittedName>
        <fullName evidence="2">Beta-glucosidase</fullName>
    </submittedName>
</protein>
<dbReference type="InterPro" id="IPR013783">
    <property type="entry name" value="Ig-like_fold"/>
</dbReference>
<name>A0A6B3BLQ6_9ACTN</name>
<dbReference type="Gene3D" id="2.60.40.10">
    <property type="entry name" value="Immunoglobulins"/>
    <property type="match status" value="1"/>
</dbReference>